<evidence type="ECO:0000313" key="2">
    <source>
        <dbReference type="Proteomes" id="UP001055879"/>
    </source>
</evidence>
<gene>
    <name evidence="1" type="ORF">L6452_30673</name>
</gene>
<reference evidence="1 2" key="2">
    <citation type="journal article" date="2022" name="Mol. Ecol. Resour.">
        <title>The genomes of chicory, endive, great burdock and yacon provide insights into Asteraceae paleo-polyploidization history and plant inulin production.</title>
        <authorList>
            <person name="Fan W."/>
            <person name="Wang S."/>
            <person name="Wang H."/>
            <person name="Wang A."/>
            <person name="Jiang F."/>
            <person name="Liu H."/>
            <person name="Zhao H."/>
            <person name="Xu D."/>
            <person name="Zhang Y."/>
        </authorList>
    </citation>
    <scope>NUCLEOTIDE SEQUENCE [LARGE SCALE GENOMIC DNA]</scope>
    <source>
        <strain evidence="2">cv. Niubang</strain>
    </source>
</reference>
<proteinExistence type="predicted"/>
<reference evidence="2" key="1">
    <citation type="journal article" date="2022" name="Mol. Ecol. Resour.">
        <title>The genomes of chicory, endive, great burdock and yacon provide insights into Asteraceae palaeo-polyploidization history and plant inulin production.</title>
        <authorList>
            <person name="Fan W."/>
            <person name="Wang S."/>
            <person name="Wang H."/>
            <person name="Wang A."/>
            <person name="Jiang F."/>
            <person name="Liu H."/>
            <person name="Zhao H."/>
            <person name="Xu D."/>
            <person name="Zhang Y."/>
        </authorList>
    </citation>
    <scope>NUCLEOTIDE SEQUENCE [LARGE SCALE GENOMIC DNA]</scope>
    <source>
        <strain evidence="2">cv. Niubang</strain>
    </source>
</reference>
<dbReference type="Proteomes" id="UP001055879">
    <property type="component" value="Linkage Group LG10"/>
</dbReference>
<protein>
    <submittedName>
        <fullName evidence="1">Uncharacterized protein</fullName>
    </submittedName>
</protein>
<dbReference type="EMBL" id="CM042056">
    <property type="protein sequence ID" value="KAI3697580.1"/>
    <property type="molecule type" value="Genomic_DNA"/>
</dbReference>
<keyword evidence="2" id="KW-1185">Reference proteome</keyword>
<evidence type="ECO:0000313" key="1">
    <source>
        <dbReference type="EMBL" id="KAI3697580.1"/>
    </source>
</evidence>
<sequence>MMIHELICSNFLKTNLLRYRFLYISYVCIYKEHYDIDIDLLQEIPPSLPLADPSISTPPFPCCSLLTHLRTLAHCRPGIILGSETSSSSSSSSCVGDPGMKRDGLRVAFEAWNFCNEVGTKAPSMGSPRVADCFDLSSSSTNKLDGGGYHLNHKVTEADNRLGVGNSFPGLSRKALHDPDLYAAEKELYLGTLCQVIQNLTNPWQFWMIMLTMVFHLSIFTAPKPPIAITDPKPVLSLSPPLSNFIVQTPSPPEST</sequence>
<organism evidence="1 2">
    <name type="scientific">Arctium lappa</name>
    <name type="common">Greater burdock</name>
    <name type="synonym">Lappa major</name>
    <dbReference type="NCBI Taxonomy" id="4217"/>
    <lineage>
        <taxon>Eukaryota</taxon>
        <taxon>Viridiplantae</taxon>
        <taxon>Streptophyta</taxon>
        <taxon>Embryophyta</taxon>
        <taxon>Tracheophyta</taxon>
        <taxon>Spermatophyta</taxon>
        <taxon>Magnoliopsida</taxon>
        <taxon>eudicotyledons</taxon>
        <taxon>Gunneridae</taxon>
        <taxon>Pentapetalae</taxon>
        <taxon>asterids</taxon>
        <taxon>campanulids</taxon>
        <taxon>Asterales</taxon>
        <taxon>Asteraceae</taxon>
        <taxon>Carduoideae</taxon>
        <taxon>Cardueae</taxon>
        <taxon>Arctiinae</taxon>
        <taxon>Arctium</taxon>
    </lineage>
</organism>
<name>A0ACB8ZIU4_ARCLA</name>
<comment type="caution">
    <text evidence="1">The sequence shown here is derived from an EMBL/GenBank/DDBJ whole genome shotgun (WGS) entry which is preliminary data.</text>
</comment>
<accession>A0ACB8ZIU4</accession>